<dbReference type="AlphaFoldDB" id="A0A239P4C1"/>
<dbReference type="EMBL" id="FZPH01000013">
    <property type="protein sequence ID" value="SNT61149.1"/>
    <property type="molecule type" value="Genomic_DNA"/>
</dbReference>
<dbReference type="Proteomes" id="UP000198362">
    <property type="component" value="Unassembled WGS sequence"/>
</dbReference>
<keyword evidence="1" id="KW-0732">Signal</keyword>
<sequence>MRRILVTAFTASALALAACGSDTDAAPTGGASPAADGEAAATASACGEAVAVSKTGVSGFDAGVENLLKVALEGDEAKADAAEKEFRAVLTGWSDKLTALAAEPVAADVKVALTDGAATVKKIADPNDNTPVNAAKEELAGVADKIGAACA</sequence>
<reference evidence="2 3" key="1">
    <citation type="submission" date="2017-06" db="EMBL/GenBank/DDBJ databases">
        <authorList>
            <person name="Kim H.J."/>
            <person name="Triplett B.A."/>
        </authorList>
    </citation>
    <scope>NUCLEOTIDE SEQUENCE [LARGE SCALE GENOMIC DNA]</scope>
    <source>
        <strain evidence="2 3">CGMCC 4.5593</strain>
    </source>
</reference>
<organism evidence="2 3">
    <name type="scientific">Asanoa hainanensis</name>
    <dbReference type="NCBI Taxonomy" id="560556"/>
    <lineage>
        <taxon>Bacteria</taxon>
        <taxon>Bacillati</taxon>
        <taxon>Actinomycetota</taxon>
        <taxon>Actinomycetes</taxon>
        <taxon>Micromonosporales</taxon>
        <taxon>Micromonosporaceae</taxon>
        <taxon>Asanoa</taxon>
    </lineage>
</organism>
<gene>
    <name evidence="2" type="ORF">SAMN05421812_11312</name>
</gene>
<name>A0A239P4C1_9ACTN</name>
<dbReference type="OrthoDB" id="9844809at2"/>
<accession>A0A239P4C1</accession>
<feature type="signal peptide" evidence="1">
    <location>
        <begin position="1"/>
        <end position="17"/>
    </location>
</feature>
<dbReference type="RefSeq" id="WP_089253455.1">
    <property type="nucleotide sequence ID" value="NZ_FZPH01000013.1"/>
</dbReference>
<protein>
    <recommendedName>
        <fullName evidence="4">Small secreted protein</fullName>
    </recommendedName>
</protein>
<evidence type="ECO:0000256" key="1">
    <source>
        <dbReference type="SAM" id="SignalP"/>
    </source>
</evidence>
<evidence type="ECO:0000313" key="2">
    <source>
        <dbReference type="EMBL" id="SNT61149.1"/>
    </source>
</evidence>
<proteinExistence type="predicted"/>
<keyword evidence="3" id="KW-1185">Reference proteome</keyword>
<dbReference type="PROSITE" id="PS51257">
    <property type="entry name" value="PROKAR_LIPOPROTEIN"/>
    <property type="match status" value="1"/>
</dbReference>
<evidence type="ECO:0008006" key="4">
    <source>
        <dbReference type="Google" id="ProtNLM"/>
    </source>
</evidence>
<evidence type="ECO:0000313" key="3">
    <source>
        <dbReference type="Proteomes" id="UP000198362"/>
    </source>
</evidence>
<feature type="chain" id="PRO_5038683368" description="Small secreted protein" evidence="1">
    <location>
        <begin position="18"/>
        <end position="151"/>
    </location>
</feature>